<keyword evidence="1" id="KW-0812">Transmembrane</keyword>
<reference evidence="3 4" key="1">
    <citation type="submission" date="2013-11" db="EMBL/GenBank/DDBJ databases">
        <title>Genome sequencing of Stegodyphus mimosarum.</title>
        <authorList>
            <person name="Bechsgaard J."/>
        </authorList>
    </citation>
    <scope>NUCLEOTIDE SEQUENCE [LARGE SCALE GENOMIC DNA]</scope>
</reference>
<name>A0A087TQI0_STEMI</name>
<feature type="domain" description="Acyltransferase 3" evidence="2">
    <location>
        <begin position="175"/>
        <end position="557"/>
    </location>
</feature>
<organism evidence="3 4">
    <name type="scientific">Stegodyphus mimosarum</name>
    <name type="common">African social velvet spider</name>
    <dbReference type="NCBI Taxonomy" id="407821"/>
    <lineage>
        <taxon>Eukaryota</taxon>
        <taxon>Metazoa</taxon>
        <taxon>Ecdysozoa</taxon>
        <taxon>Arthropoda</taxon>
        <taxon>Chelicerata</taxon>
        <taxon>Arachnida</taxon>
        <taxon>Araneae</taxon>
        <taxon>Araneomorphae</taxon>
        <taxon>Entelegynae</taxon>
        <taxon>Eresoidea</taxon>
        <taxon>Eresidae</taxon>
        <taxon>Stegodyphus</taxon>
    </lineage>
</organism>
<feature type="transmembrane region" description="Helical" evidence="1">
    <location>
        <begin position="465"/>
        <end position="488"/>
    </location>
</feature>
<feature type="transmembrane region" description="Helical" evidence="1">
    <location>
        <begin position="433"/>
        <end position="453"/>
    </location>
</feature>
<feature type="transmembrane region" description="Helical" evidence="1">
    <location>
        <begin position="351"/>
        <end position="373"/>
    </location>
</feature>
<dbReference type="EMBL" id="KK116302">
    <property type="protein sequence ID" value="KFM67369.1"/>
    <property type="molecule type" value="Genomic_DNA"/>
</dbReference>
<dbReference type="PANTHER" id="PTHR11161">
    <property type="entry name" value="O-ACYLTRANSFERASE"/>
    <property type="match status" value="1"/>
</dbReference>
<feature type="transmembrane region" description="Helical" evidence="1">
    <location>
        <begin position="102"/>
        <end position="125"/>
    </location>
</feature>
<dbReference type="PANTHER" id="PTHR11161:SF0">
    <property type="entry name" value="O-ACYLTRANSFERASE LIKE PROTEIN"/>
    <property type="match status" value="1"/>
</dbReference>
<evidence type="ECO:0000256" key="1">
    <source>
        <dbReference type="SAM" id="Phobius"/>
    </source>
</evidence>
<keyword evidence="4" id="KW-1185">Reference proteome</keyword>
<evidence type="ECO:0000259" key="2">
    <source>
        <dbReference type="Pfam" id="PF01757"/>
    </source>
</evidence>
<dbReference type="Proteomes" id="UP000054359">
    <property type="component" value="Unassembled WGS sequence"/>
</dbReference>
<dbReference type="AlphaFoldDB" id="A0A087TQI0"/>
<feature type="non-terminal residue" evidence="3">
    <location>
        <position position="624"/>
    </location>
</feature>
<dbReference type="InterPro" id="IPR052728">
    <property type="entry name" value="O2_lipid_transport_reg"/>
</dbReference>
<dbReference type="Pfam" id="PF01757">
    <property type="entry name" value="Acyl_transf_3"/>
    <property type="match status" value="1"/>
</dbReference>
<feature type="transmembrane region" description="Helical" evidence="1">
    <location>
        <begin position="404"/>
        <end position="421"/>
    </location>
</feature>
<feature type="transmembrane region" description="Helical" evidence="1">
    <location>
        <begin position="539"/>
        <end position="562"/>
    </location>
</feature>
<dbReference type="InterPro" id="IPR002656">
    <property type="entry name" value="Acyl_transf_3_dom"/>
</dbReference>
<feature type="transmembrane region" description="Helical" evidence="1">
    <location>
        <begin position="323"/>
        <end position="344"/>
    </location>
</feature>
<protein>
    <submittedName>
        <fullName evidence="3">Nose resistant to fluoxetine protein 6</fullName>
    </submittedName>
</protein>
<feature type="transmembrane region" description="Helical" evidence="1">
    <location>
        <begin position="509"/>
        <end position="527"/>
    </location>
</feature>
<sequence length="624" mass="71281">MFRGQYCLLESHRPEGIQKAIDDFQHGNKESPIAKTKTFLNMFVRYKHLTNSTFKLGVCVPSKCSVEDLESILGTESMQFAGKITVSYCKQKGQEETSVEQIVLLCLLGLVLAVMIIGTVVDIVMRLRHDDNQSKAAPDHKNYYIQMIRNASLYTNSLEVLSTKKVHEPIKCLCGIRTITVMLTIYSHTYGHLHLLHFQKFSKAANFLKFFDSFTFSGIANGSVGMDTVAFVAGITITYTRWRYLTEKSKVNLNIWKLLLHRYCRMSAAQLLTICIFLTFPVFGSGPFWEAYMNPMLKNCRERWWLNILYINNFFQSVDVCLYHTWILAVIMQLTVLSVVIIWILKKSARYGIFCMFAIILAGIIGVAVITVINELPGSMAFFMLDFRTAPITWRDVYTLPYDHMGPFCIGLLAGYFLALKKDQLEINRTTSVILWCSSIACNSAVMFGLYSYRHGDKMDLSLSAFYAVMHRNVWALGIGWLIFACATKHGGVVTRVLESRIFLPLDRLCYMAFLLHIPIMFYHSGILRERWFMGHTELLFMAIGYIVISFFLSFLLHIIFVQPYYAIEEKIWSCFQPSDKVTFESNTNLRTVGTIQVIGSSTDTPTAKNECINLAYSKTLDGL</sequence>
<feature type="transmembrane region" description="Helical" evidence="1">
    <location>
        <begin position="268"/>
        <end position="289"/>
    </location>
</feature>
<dbReference type="GO" id="GO:0016747">
    <property type="term" value="F:acyltransferase activity, transferring groups other than amino-acyl groups"/>
    <property type="evidence" value="ECO:0007669"/>
    <property type="project" value="InterPro"/>
</dbReference>
<evidence type="ECO:0000313" key="4">
    <source>
        <dbReference type="Proteomes" id="UP000054359"/>
    </source>
</evidence>
<gene>
    <name evidence="3" type="ORF">X975_07771</name>
</gene>
<dbReference type="STRING" id="407821.A0A087TQI0"/>
<keyword evidence="1" id="KW-0472">Membrane</keyword>
<dbReference type="OrthoDB" id="10006435at2759"/>
<evidence type="ECO:0000313" key="3">
    <source>
        <dbReference type="EMBL" id="KFM67369.1"/>
    </source>
</evidence>
<accession>A0A087TQI0</accession>
<proteinExistence type="predicted"/>
<keyword evidence="1" id="KW-1133">Transmembrane helix</keyword>
<dbReference type="OMA" id="VIACTTH"/>